<evidence type="ECO:0000256" key="3">
    <source>
        <dbReference type="SAM" id="MobiDB-lite"/>
    </source>
</evidence>
<keyword evidence="5" id="KW-1185">Reference proteome</keyword>
<reference evidence="5" key="1">
    <citation type="journal article" date="2019" name="Int. J. Syst. Evol. Microbiol.">
        <title>The Global Catalogue of Microorganisms (GCM) 10K type strain sequencing project: providing services to taxonomists for standard genome sequencing and annotation.</title>
        <authorList>
            <consortium name="The Broad Institute Genomics Platform"/>
            <consortium name="The Broad Institute Genome Sequencing Center for Infectious Disease"/>
            <person name="Wu L."/>
            <person name="Ma J."/>
        </authorList>
    </citation>
    <scope>NUCLEOTIDE SEQUENCE [LARGE SCALE GENOMIC DNA]</scope>
    <source>
        <strain evidence="5">KCTC 42087</strain>
    </source>
</reference>
<dbReference type="InterPro" id="IPR036705">
    <property type="entry name" value="Ribosyl_crysJ1_sf"/>
</dbReference>
<dbReference type="InterPro" id="IPR050792">
    <property type="entry name" value="ADP-ribosylglycohydrolase"/>
</dbReference>
<proteinExistence type="inferred from homology"/>
<dbReference type="EMBL" id="JBHSON010000006">
    <property type="protein sequence ID" value="MFC5745226.1"/>
    <property type="molecule type" value="Genomic_DNA"/>
</dbReference>
<dbReference type="Gene3D" id="1.10.4080.10">
    <property type="entry name" value="ADP-ribosylation/Crystallin J1"/>
    <property type="match status" value="1"/>
</dbReference>
<evidence type="ECO:0000313" key="5">
    <source>
        <dbReference type="Proteomes" id="UP001596074"/>
    </source>
</evidence>
<dbReference type="Proteomes" id="UP001596074">
    <property type="component" value="Unassembled WGS sequence"/>
</dbReference>
<feature type="region of interest" description="Disordered" evidence="3">
    <location>
        <begin position="164"/>
        <end position="183"/>
    </location>
</feature>
<protein>
    <submittedName>
        <fullName evidence="4">ADP-ribosylglycohydrolase family protein</fullName>
    </submittedName>
</protein>
<evidence type="ECO:0000256" key="1">
    <source>
        <dbReference type="ARBA" id="ARBA00010702"/>
    </source>
</evidence>
<dbReference type="PANTHER" id="PTHR16222">
    <property type="entry name" value="ADP-RIBOSYLGLYCOHYDROLASE"/>
    <property type="match status" value="1"/>
</dbReference>
<keyword evidence="2" id="KW-0378">Hydrolase</keyword>
<gene>
    <name evidence="4" type="ORF">ACFPZN_06345</name>
</gene>
<dbReference type="RefSeq" id="WP_378280848.1">
    <property type="nucleotide sequence ID" value="NZ_JBHSON010000006.1"/>
</dbReference>
<organism evidence="4 5">
    <name type="scientific">Actinomadura rugatobispora</name>
    <dbReference type="NCBI Taxonomy" id="1994"/>
    <lineage>
        <taxon>Bacteria</taxon>
        <taxon>Bacillati</taxon>
        <taxon>Actinomycetota</taxon>
        <taxon>Actinomycetes</taxon>
        <taxon>Streptosporangiales</taxon>
        <taxon>Thermomonosporaceae</taxon>
        <taxon>Actinomadura</taxon>
    </lineage>
</organism>
<dbReference type="SUPFAM" id="SSF101478">
    <property type="entry name" value="ADP-ribosylglycohydrolase"/>
    <property type="match status" value="1"/>
</dbReference>
<comment type="similarity">
    <text evidence="1">Belongs to the ADP-ribosylglycohydrolase family.</text>
</comment>
<name>A0ABW0ZPM0_9ACTN</name>
<evidence type="ECO:0000313" key="4">
    <source>
        <dbReference type="EMBL" id="MFC5745226.1"/>
    </source>
</evidence>
<evidence type="ECO:0000256" key="2">
    <source>
        <dbReference type="ARBA" id="ARBA00022801"/>
    </source>
</evidence>
<comment type="caution">
    <text evidence="4">The sequence shown here is derived from an EMBL/GenBank/DDBJ whole genome shotgun (WGS) entry which is preliminary data.</text>
</comment>
<dbReference type="Pfam" id="PF03747">
    <property type="entry name" value="ADP_ribosyl_GH"/>
    <property type="match status" value="1"/>
</dbReference>
<feature type="region of interest" description="Disordered" evidence="3">
    <location>
        <begin position="112"/>
        <end position="154"/>
    </location>
</feature>
<feature type="compositionally biased region" description="Pro residues" evidence="3">
    <location>
        <begin position="112"/>
        <end position="144"/>
    </location>
</feature>
<accession>A0ABW0ZPM0</accession>
<sequence>MAAPTYSPDHGRLLGCLLGGAIGGALGAPIEGRSLDAIRAEYGPDGLTEYAEGKHGQGTITGETQLMMRTARAVVQASVRARAKGIGGAVVGLLQAGYLRWLAEPEFTGVPPLPPLPPPGTPPPPPLPPPSGPLPSTGPPPLPPSFTEARRSVGRSTLDALRKAEARGKPGHPLGTMDDPINDSKGSGGVVRVAPCGFGVSNAEAAFELGCRAAALTHGHPSGYLPAGVHAATVWGLVHGLEFGEALALAREQLAGHEHHQETSEALDAAARLASEGPATPERVETLGRGFTAPEALAIAVYVMLRAADGVPEGHWAPWKRDTLSGRHALLRAVNHSGDSDSTGALAGNLLGARYGAAAFPGHWQVKLEIRREIIDLAADCALEFSPDPPTEPDGYGTPSTGWLMRYPDA</sequence>
<dbReference type="InterPro" id="IPR005502">
    <property type="entry name" value="Ribosyl_crysJ1"/>
</dbReference>
<dbReference type="PANTHER" id="PTHR16222:SF24">
    <property type="entry name" value="ADP-RIBOSYLHYDROLASE ARH3"/>
    <property type="match status" value="1"/>
</dbReference>